<dbReference type="AlphaFoldDB" id="A0A9D3WU45"/>
<dbReference type="EMBL" id="JAHDVG010000487">
    <property type="protein sequence ID" value="KAH1166810.1"/>
    <property type="molecule type" value="Genomic_DNA"/>
</dbReference>
<evidence type="ECO:0000256" key="1">
    <source>
        <dbReference type="SAM" id="MobiDB-lite"/>
    </source>
</evidence>
<comment type="caution">
    <text evidence="2">The sequence shown here is derived from an EMBL/GenBank/DDBJ whole genome shotgun (WGS) entry which is preliminary data.</text>
</comment>
<name>A0A9D3WU45_9SAUR</name>
<feature type="region of interest" description="Disordered" evidence="1">
    <location>
        <begin position="57"/>
        <end position="84"/>
    </location>
</feature>
<evidence type="ECO:0000313" key="3">
    <source>
        <dbReference type="Proteomes" id="UP000827986"/>
    </source>
</evidence>
<proteinExistence type="predicted"/>
<feature type="non-terminal residue" evidence="2">
    <location>
        <position position="1"/>
    </location>
</feature>
<protein>
    <submittedName>
        <fullName evidence="2">Uncharacterized protein</fullName>
    </submittedName>
</protein>
<organism evidence="2 3">
    <name type="scientific">Mauremys mutica</name>
    <name type="common">yellowpond turtle</name>
    <dbReference type="NCBI Taxonomy" id="74926"/>
    <lineage>
        <taxon>Eukaryota</taxon>
        <taxon>Metazoa</taxon>
        <taxon>Chordata</taxon>
        <taxon>Craniata</taxon>
        <taxon>Vertebrata</taxon>
        <taxon>Euteleostomi</taxon>
        <taxon>Archelosauria</taxon>
        <taxon>Testudinata</taxon>
        <taxon>Testudines</taxon>
        <taxon>Cryptodira</taxon>
        <taxon>Durocryptodira</taxon>
        <taxon>Testudinoidea</taxon>
        <taxon>Geoemydidae</taxon>
        <taxon>Geoemydinae</taxon>
        <taxon>Mauremys</taxon>
    </lineage>
</organism>
<evidence type="ECO:0000313" key="2">
    <source>
        <dbReference type="EMBL" id="KAH1166810.1"/>
    </source>
</evidence>
<gene>
    <name evidence="2" type="ORF">KIL84_015982</name>
</gene>
<sequence length="141" mass="14809">MAVKQLCCEQGILLAKCTLEAPSELPGTKHHAAAPLPDLEDDPDSPQWAVCKAGSGKLWDSGSREGEADPCSEGWGREGAQPSARCPAASSISAQHVHTVSAATRGSCCLVAAGHPSERWLEKLRGRAVLLHAPPHLTSRS</sequence>
<dbReference type="Proteomes" id="UP000827986">
    <property type="component" value="Unassembled WGS sequence"/>
</dbReference>
<keyword evidence="3" id="KW-1185">Reference proteome</keyword>
<accession>A0A9D3WU45</accession>
<reference evidence="2" key="1">
    <citation type="submission" date="2021-09" db="EMBL/GenBank/DDBJ databases">
        <title>The genome of Mauremys mutica provides insights into the evolution of semi-aquatic lifestyle.</title>
        <authorList>
            <person name="Gong S."/>
            <person name="Gao Y."/>
        </authorList>
    </citation>
    <scope>NUCLEOTIDE SEQUENCE</scope>
    <source>
        <strain evidence="2">MM-2020</strain>
        <tissue evidence="2">Muscle</tissue>
    </source>
</reference>